<reference evidence="6 7" key="1">
    <citation type="submission" date="2019-01" db="EMBL/GenBank/DDBJ databases">
        <authorList>
            <person name="Chen W.-M."/>
        </authorList>
    </citation>
    <scope>NUCLEOTIDE SEQUENCE [LARGE SCALE GENOMIC DNA]</scope>
    <source>
        <strain evidence="6 7">CCP-18</strain>
    </source>
</reference>
<dbReference type="Gene3D" id="1.20.120.550">
    <property type="entry name" value="Membrane associated eicosanoid/glutathione metabolism-like domain"/>
    <property type="match status" value="1"/>
</dbReference>
<evidence type="ECO:0000256" key="5">
    <source>
        <dbReference type="SAM" id="Phobius"/>
    </source>
</evidence>
<evidence type="ECO:0000256" key="1">
    <source>
        <dbReference type="ARBA" id="ARBA00004370"/>
    </source>
</evidence>
<keyword evidence="7" id="KW-1185">Reference proteome</keyword>
<accession>A0A3S2XVG6</accession>
<dbReference type="Pfam" id="PF01124">
    <property type="entry name" value="MAPEG"/>
    <property type="match status" value="1"/>
</dbReference>
<dbReference type="PANTHER" id="PTHR35371">
    <property type="entry name" value="INNER MEMBRANE PROTEIN"/>
    <property type="match status" value="1"/>
</dbReference>
<evidence type="ECO:0000313" key="6">
    <source>
        <dbReference type="EMBL" id="RVT87527.1"/>
    </source>
</evidence>
<dbReference type="SUPFAM" id="SSF161084">
    <property type="entry name" value="MAPEG domain-like"/>
    <property type="match status" value="1"/>
</dbReference>
<sequence length="130" mass="13658">MTTISNVCLIAAALLPIVCAGIAKKPGFGKRRRDGGYDNHDPRGWLARQQGVSARANAAQANGFEALPLFIAGVLAAQQQGAAQGSVDALALAFVATRIVYIACYLADQEKARSLVWVLGLGLSIALFFV</sequence>
<evidence type="ECO:0008006" key="8">
    <source>
        <dbReference type="Google" id="ProtNLM"/>
    </source>
</evidence>
<evidence type="ECO:0000256" key="3">
    <source>
        <dbReference type="ARBA" id="ARBA00022989"/>
    </source>
</evidence>
<keyword evidence="4 5" id="KW-0472">Membrane</keyword>
<comment type="caution">
    <text evidence="6">The sequence shown here is derived from an EMBL/GenBank/DDBJ whole genome shotgun (WGS) entry which is preliminary data.</text>
</comment>
<keyword evidence="2 5" id="KW-0812">Transmembrane</keyword>
<dbReference type="GO" id="GO:0016020">
    <property type="term" value="C:membrane"/>
    <property type="evidence" value="ECO:0007669"/>
    <property type="project" value="UniProtKB-SubCell"/>
</dbReference>
<dbReference type="InterPro" id="IPR023352">
    <property type="entry name" value="MAPEG-like_dom_sf"/>
</dbReference>
<feature type="transmembrane region" description="Helical" evidence="5">
    <location>
        <begin position="114"/>
        <end position="129"/>
    </location>
</feature>
<dbReference type="AlphaFoldDB" id="A0A3S2XVG6"/>
<organism evidence="6 7">
    <name type="scientific">Inhella crocodyli</name>
    <dbReference type="NCBI Taxonomy" id="2499851"/>
    <lineage>
        <taxon>Bacteria</taxon>
        <taxon>Pseudomonadati</taxon>
        <taxon>Pseudomonadota</taxon>
        <taxon>Betaproteobacteria</taxon>
        <taxon>Burkholderiales</taxon>
        <taxon>Sphaerotilaceae</taxon>
        <taxon>Inhella</taxon>
    </lineage>
</organism>
<evidence type="ECO:0000313" key="7">
    <source>
        <dbReference type="Proteomes" id="UP000288587"/>
    </source>
</evidence>
<dbReference type="PANTHER" id="PTHR35371:SF1">
    <property type="entry name" value="BLR7753 PROTEIN"/>
    <property type="match status" value="1"/>
</dbReference>
<dbReference type="RefSeq" id="WP_127679782.1">
    <property type="nucleotide sequence ID" value="NZ_SACM01000001.1"/>
</dbReference>
<evidence type="ECO:0000256" key="2">
    <source>
        <dbReference type="ARBA" id="ARBA00022692"/>
    </source>
</evidence>
<dbReference type="InterPro" id="IPR001129">
    <property type="entry name" value="Membr-assoc_MAPEG"/>
</dbReference>
<name>A0A3S2XVG6_9BURK</name>
<evidence type="ECO:0000256" key="4">
    <source>
        <dbReference type="ARBA" id="ARBA00023136"/>
    </source>
</evidence>
<protein>
    <recommendedName>
        <fullName evidence="8">Glutathione metabolism protein</fullName>
    </recommendedName>
</protein>
<comment type="subcellular location">
    <subcellularLocation>
        <location evidence="1">Membrane</location>
    </subcellularLocation>
</comment>
<dbReference type="EMBL" id="SACM01000001">
    <property type="protein sequence ID" value="RVT87527.1"/>
    <property type="molecule type" value="Genomic_DNA"/>
</dbReference>
<gene>
    <name evidence="6" type="ORF">EOD73_00400</name>
</gene>
<keyword evidence="3 5" id="KW-1133">Transmembrane helix</keyword>
<proteinExistence type="predicted"/>
<dbReference type="Proteomes" id="UP000288587">
    <property type="component" value="Unassembled WGS sequence"/>
</dbReference>
<dbReference type="OrthoDB" id="513661at2"/>